<evidence type="ECO:0000256" key="2">
    <source>
        <dbReference type="ARBA" id="ARBA00022448"/>
    </source>
</evidence>
<evidence type="ECO:0000256" key="6">
    <source>
        <dbReference type="ARBA" id="ARBA00023136"/>
    </source>
</evidence>
<dbReference type="GO" id="GO:0005886">
    <property type="term" value="C:plasma membrane"/>
    <property type="evidence" value="ECO:0007669"/>
    <property type="project" value="UniProtKB-SubCell"/>
</dbReference>
<keyword evidence="4 7" id="KW-0812">Transmembrane</keyword>
<evidence type="ECO:0000256" key="4">
    <source>
        <dbReference type="ARBA" id="ARBA00022692"/>
    </source>
</evidence>
<dbReference type="InterPro" id="IPR000515">
    <property type="entry name" value="MetI-like"/>
</dbReference>
<dbReference type="CDD" id="cd06261">
    <property type="entry name" value="TM_PBP2"/>
    <property type="match status" value="1"/>
</dbReference>
<dbReference type="AlphaFoldDB" id="A0A7R9FST0"/>
<keyword evidence="5 7" id="KW-1133">Transmembrane helix</keyword>
<accession>A0A7R9FST0</accession>
<dbReference type="OrthoDB" id="8300180at2759"/>
<reference evidence="9" key="1">
    <citation type="submission" date="2020-11" db="EMBL/GenBank/DDBJ databases">
        <authorList>
            <person name="Tran Van P."/>
        </authorList>
    </citation>
    <scope>NUCLEOTIDE SEQUENCE</scope>
</reference>
<keyword evidence="3" id="KW-1003">Cell membrane</keyword>
<dbReference type="PANTHER" id="PTHR43386">
    <property type="entry name" value="OLIGOPEPTIDE TRANSPORT SYSTEM PERMEASE PROTEIN APPC"/>
    <property type="match status" value="1"/>
</dbReference>
<evidence type="ECO:0000313" key="9">
    <source>
        <dbReference type="EMBL" id="CAD7253852.1"/>
    </source>
</evidence>
<dbReference type="Gene3D" id="1.10.3720.10">
    <property type="entry name" value="MetI-like"/>
    <property type="match status" value="1"/>
</dbReference>
<evidence type="ECO:0000259" key="8">
    <source>
        <dbReference type="PROSITE" id="PS50928"/>
    </source>
</evidence>
<evidence type="ECO:0000256" key="5">
    <source>
        <dbReference type="ARBA" id="ARBA00022989"/>
    </source>
</evidence>
<dbReference type="Proteomes" id="UP000677054">
    <property type="component" value="Unassembled WGS sequence"/>
</dbReference>
<dbReference type="GO" id="GO:0055085">
    <property type="term" value="P:transmembrane transport"/>
    <property type="evidence" value="ECO:0007669"/>
    <property type="project" value="InterPro"/>
</dbReference>
<dbReference type="InterPro" id="IPR035906">
    <property type="entry name" value="MetI-like_sf"/>
</dbReference>
<keyword evidence="2" id="KW-0813">Transport</keyword>
<name>A0A7R9FST0_9CRUS</name>
<organism evidence="9">
    <name type="scientific">Darwinula stevensoni</name>
    <dbReference type="NCBI Taxonomy" id="69355"/>
    <lineage>
        <taxon>Eukaryota</taxon>
        <taxon>Metazoa</taxon>
        <taxon>Ecdysozoa</taxon>
        <taxon>Arthropoda</taxon>
        <taxon>Crustacea</taxon>
        <taxon>Oligostraca</taxon>
        <taxon>Ostracoda</taxon>
        <taxon>Podocopa</taxon>
        <taxon>Podocopida</taxon>
        <taxon>Darwinulocopina</taxon>
        <taxon>Darwinuloidea</taxon>
        <taxon>Darwinulidae</taxon>
        <taxon>Darwinula</taxon>
    </lineage>
</organism>
<evidence type="ECO:0000256" key="7">
    <source>
        <dbReference type="SAM" id="Phobius"/>
    </source>
</evidence>
<evidence type="ECO:0000256" key="1">
    <source>
        <dbReference type="ARBA" id="ARBA00004651"/>
    </source>
</evidence>
<feature type="domain" description="ABC transmembrane type-1" evidence="8">
    <location>
        <begin position="1"/>
        <end position="175"/>
    </location>
</feature>
<comment type="subcellular location">
    <subcellularLocation>
        <location evidence="1">Cell membrane</location>
        <topology evidence="1">Multi-pass membrane protein</topology>
    </subcellularLocation>
</comment>
<dbReference type="EMBL" id="LR906411">
    <property type="protein sequence ID" value="CAD7253852.1"/>
    <property type="molecule type" value="Genomic_DNA"/>
</dbReference>
<feature type="transmembrane region" description="Helical" evidence="7">
    <location>
        <begin position="108"/>
        <end position="133"/>
    </location>
</feature>
<feature type="non-terminal residue" evidence="9">
    <location>
        <position position="188"/>
    </location>
</feature>
<keyword evidence="6 7" id="KW-0472">Membrane</keyword>
<evidence type="ECO:0000313" key="10">
    <source>
        <dbReference type="Proteomes" id="UP000677054"/>
    </source>
</evidence>
<dbReference type="EMBL" id="CAJPEV010006894">
    <property type="protein sequence ID" value="CAG0904433.1"/>
    <property type="molecule type" value="Genomic_DNA"/>
</dbReference>
<protein>
    <recommendedName>
        <fullName evidence="8">ABC transmembrane type-1 domain-containing protein</fullName>
    </recommendedName>
</protein>
<dbReference type="Pfam" id="PF00528">
    <property type="entry name" value="BPD_transp_1"/>
    <property type="match status" value="1"/>
</dbReference>
<dbReference type="InterPro" id="IPR050366">
    <property type="entry name" value="BP-dependent_transpt_permease"/>
</dbReference>
<dbReference type="SUPFAM" id="SSF161098">
    <property type="entry name" value="MetI-like"/>
    <property type="match status" value="1"/>
</dbReference>
<feature type="transmembrane region" description="Helical" evidence="7">
    <location>
        <begin position="21"/>
        <end position="44"/>
    </location>
</feature>
<proteinExistence type="predicted"/>
<feature type="transmembrane region" description="Helical" evidence="7">
    <location>
        <begin position="50"/>
        <end position="69"/>
    </location>
</feature>
<sequence>MSGMIQGTRVAMMVSIPMDILISRLIEVMVSVPTLLLLLSISAIMSKPSIFVTMIVIGFLGWTGIAKYVRAELLKVRSLEFIEAAQALGLSEARVIFKHAIPNSLTSVLITIAFGVAGAILTESSLSFLGIGVAPEEVTWGSLLSASRSDVSAWWLAIFPGFAIFITVTIFNLIGEGLADAMDPRLKQ</sequence>
<feature type="transmembrane region" description="Helical" evidence="7">
    <location>
        <begin position="153"/>
        <end position="175"/>
    </location>
</feature>
<gene>
    <name evidence="9" type="ORF">DSTB1V02_LOCUS13598</name>
</gene>
<dbReference type="PROSITE" id="PS50928">
    <property type="entry name" value="ABC_TM1"/>
    <property type="match status" value="1"/>
</dbReference>
<dbReference type="PANTHER" id="PTHR43386:SF1">
    <property type="entry name" value="D,D-DIPEPTIDE TRANSPORT SYSTEM PERMEASE PROTEIN DDPC-RELATED"/>
    <property type="match status" value="1"/>
</dbReference>
<keyword evidence="10" id="KW-1185">Reference proteome</keyword>
<evidence type="ECO:0000256" key="3">
    <source>
        <dbReference type="ARBA" id="ARBA00022475"/>
    </source>
</evidence>